<dbReference type="PANTHER" id="PTHR46890:SF48">
    <property type="entry name" value="RNA-DIRECTED DNA POLYMERASE"/>
    <property type="match status" value="1"/>
</dbReference>
<proteinExistence type="predicted"/>
<gene>
    <name evidence="2" type="ORF">MERR_LOCUS9803</name>
</gene>
<evidence type="ECO:0000313" key="2">
    <source>
        <dbReference type="EMBL" id="CAA7022568.1"/>
    </source>
</evidence>
<sequence length="164" mass="18288">MAIKTDMSKAYDRVEWNFLEALILKMGFSDQWVSWIKSCISSVSYQVLLNGEAKGHIQPTRGLRQGDPLSPFLFIILTEALVAQIRGAEEEGRLTGLKIARNSPPISHLIFADDSLFFCKADTAQCAELKRIIESYGQASGQLLNASKSSVFFVKKSHLIYVLC</sequence>
<dbReference type="OrthoDB" id="1932527at2759"/>
<dbReference type="SUPFAM" id="SSF56672">
    <property type="entry name" value="DNA/RNA polymerases"/>
    <property type="match status" value="1"/>
</dbReference>
<protein>
    <recommendedName>
        <fullName evidence="1">Reverse transcriptase domain-containing protein</fullName>
    </recommendedName>
</protein>
<keyword evidence="3" id="KW-1185">Reference proteome</keyword>
<dbReference type="Proteomes" id="UP000467841">
    <property type="component" value="Unassembled WGS sequence"/>
</dbReference>
<feature type="domain" description="Reverse transcriptase" evidence="1">
    <location>
        <begin position="1"/>
        <end position="164"/>
    </location>
</feature>
<reference evidence="2" key="1">
    <citation type="submission" date="2020-01" db="EMBL/GenBank/DDBJ databases">
        <authorList>
            <person name="Mishra B."/>
        </authorList>
    </citation>
    <scope>NUCLEOTIDE SEQUENCE [LARGE SCALE GENOMIC DNA]</scope>
</reference>
<name>A0A6D2I791_9BRAS</name>
<dbReference type="InterPro" id="IPR052343">
    <property type="entry name" value="Retrotransposon-Effector_Assoc"/>
</dbReference>
<dbReference type="PANTHER" id="PTHR46890">
    <property type="entry name" value="NON-LTR RETROLELEMENT REVERSE TRANSCRIPTASE-LIKE PROTEIN-RELATED"/>
    <property type="match status" value="1"/>
</dbReference>
<dbReference type="Pfam" id="PF00078">
    <property type="entry name" value="RVT_1"/>
    <property type="match status" value="1"/>
</dbReference>
<organism evidence="2 3">
    <name type="scientific">Microthlaspi erraticum</name>
    <dbReference type="NCBI Taxonomy" id="1685480"/>
    <lineage>
        <taxon>Eukaryota</taxon>
        <taxon>Viridiplantae</taxon>
        <taxon>Streptophyta</taxon>
        <taxon>Embryophyta</taxon>
        <taxon>Tracheophyta</taxon>
        <taxon>Spermatophyta</taxon>
        <taxon>Magnoliopsida</taxon>
        <taxon>eudicotyledons</taxon>
        <taxon>Gunneridae</taxon>
        <taxon>Pentapetalae</taxon>
        <taxon>rosids</taxon>
        <taxon>malvids</taxon>
        <taxon>Brassicales</taxon>
        <taxon>Brassicaceae</taxon>
        <taxon>Coluteocarpeae</taxon>
        <taxon>Microthlaspi</taxon>
    </lineage>
</organism>
<dbReference type="InterPro" id="IPR043502">
    <property type="entry name" value="DNA/RNA_pol_sf"/>
</dbReference>
<dbReference type="AlphaFoldDB" id="A0A6D2I791"/>
<comment type="caution">
    <text evidence="2">The sequence shown here is derived from an EMBL/GenBank/DDBJ whole genome shotgun (WGS) entry which is preliminary data.</text>
</comment>
<evidence type="ECO:0000313" key="3">
    <source>
        <dbReference type="Proteomes" id="UP000467841"/>
    </source>
</evidence>
<dbReference type="PROSITE" id="PS50878">
    <property type="entry name" value="RT_POL"/>
    <property type="match status" value="1"/>
</dbReference>
<evidence type="ECO:0000259" key="1">
    <source>
        <dbReference type="PROSITE" id="PS50878"/>
    </source>
</evidence>
<accession>A0A6D2I791</accession>
<dbReference type="InterPro" id="IPR000477">
    <property type="entry name" value="RT_dom"/>
</dbReference>
<dbReference type="EMBL" id="CACVBM020000710">
    <property type="protein sequence ID" value="CAA7022568.1"/>
    <property type="molecule type" value="Genomic_DNA"/>
</dbReference>